<dbReference type="PANTHER" id="PTHR47691">
    <property type="entry name" value="REGULATOR-RELATED"/>
    <property type="match status" value="1"/>
</dbReference>
<evidence type="ECO:0000256" key="4">
    <source>
        <dbReference type="PROSITE-ProRule" id="PRU01091"/>
    </source>
</evidence>
<dbReference type="PRINTS" id="PR00364">
    <property type="entry name" value="DISEASERSIST"/>
</dbReference>
<evidence type="ECO:0000256" key="1">
    <source>
        <dbReference type="ARBA" id="ARBA00005820"/>
    </source>
</evidence>
<evidence type="ECO:0000256" key="3">
    <source>
        <dbReference type="ARBA" id="ARBA00023125"/>
    </source>
</evidence>
<keyword evidence="3 4" id="KW-0238">DNA-binding</keyword>
<dbReference type="SUPFAM" id="SSF46894">
    <property type="entry name" value="C-terminal effector domain of the bipartite response regulators"/>
    <property type="match status" value="1"/>
</dbReference>
<dbReference type="Gene3D" id="3.40.50.300">
    <property type="entry name" value="P-loop containing nucleotide triphosphate hydrolases"/>
    <property type="match status" value="1"/>
</dbReference>
<comment type="caution">
    <text evidence="7">The sequence shown here is derived from an EMBL/GenBank/DDBJ whole genome shotgun (WGS) entry which is preliminary data.</text>
</comment>
<dbReference type="PROSITE" id="PS51755">
    <property type="entry name" value="OMPR_PHOB"/>
    <property type="match status" value="1"/>
</dbReference>
<evidence type="ECO:0000313" key="7">
    <source>
        <dbReference type="EMBL" id="GHI20191.1"/>
    </source>
</evidence>
<sequence length="1088" mass="116459">MRFAVLGPLAVTDERGAELTPGSPKLRTLLAALLLAPNRVVPLDRLEDAVWDGRPPASARASLHNHVARLRRALGDPTRVRSRDGGLVLRVEPGELDADRLVHALDEARAARSLGDWDRIAHVTEEVPALWRDTPLAEFPALATRAASDTARWQEARLQALELRLDAAAQAGLLHEHLPELRLLTREFPLREPFHVHLVLALHHAGRRAEALEAYHALRHALAETLGIEPGPAGRAAFQRALEDEPSATAPARPRTPAPPAVPMALPRDPVSFTGRAPQLDAILAELIPPEEDGTDTVPATPDVRVYAVDGMPGIGKTAFALRLAHRVRAAYPDGQIFLPLHAHTAGTPPLAPEDALAELLLAAGENPRRIPEGLAARAGAWRSRIAGRRMLIVLDDAAGTEQIEPLLPGTPGSLVLVTSRRRLEALADARPLTLDTLPEDEAVGLLIARSGRADITRDDPSVARLARMCGHLPLALHLVAARLRHRRHWTPADLADDLGSAAGRTAALAAEHVSVAAAFELSYRALTADCRTLLRRVGLLPGTDLDLYAAAALYGSDLTTVRGLVDELYDRHLIDEPAPGRFTTHDLVRSYARTLGREDDPAVREDAVDRLLAHCLHTATDASLRLARHRTDPPALATARPARLPAFADAYEATAWFTTEHANLRAAFTHAARHGRHEVTTGLSAALHDFLRSSGHWDEARTVHGTALAAARAAGDLPGEATALHHLAVVDSLGGRYADAEEGLRRALALFRRLGDPAREGMVLSGLGRVLRLTGRYEDAVTALDEALPLLTDARDDLGEANARVESGHVLQLTGRYPEAASAVEAALALYRRSGDTLGLANACAALADICRSLGRYAHALDHHREALDLYRGLGNRMGEANVLADLGDVLRLTGACEEAADALTEAARRHHDLGSRLGEAQSLTYLSRVLLRRGAPAEAAEHLDRARAICASVNSAMGLAYVRVHTAEAAHVGGDHVRAAEEAEACAALFRELGDPGGETTATHLHALALHAAGAPAEALARHEAALALATRIRAPYERLLAHTGIADCLTALGTPAEATPHLRQALDLATRLGVPEAGPLRERLA</sequence>
<dbReference type="Pfam" id="PF00486">
    <property type="entry name" value="Trans_reg_C"/>
    <property type="match status" value="1"/>
</dbReference>
<dbReference type="Gene3D" id="1.10.10.10">
    <property type="entry name" value="Winged helix-like DNA-binding domain superfamily/Winged helix DNA-binding domain"/>
    <property type="match status" value="1"/>
</dbReference>
<dbReference type="Pfam" id="PF13424">
    <property type="entry name" value="TPR_12"/>
    <property type="match status" value="2"/>
</dbReference>
<proteinExistence type="inferred from homology"/>
<evidence type="ECO:0000259" key="6">
    <source>
        <dbReference type="PROSITE" id="PS51755"/>
    </source>
</evidence>
<dbReference type="InterPro" id="IPR011990">
    <property type="entry name" value="TPR-like_helical_dom_sf"/>
</dbReference>
<feature type="region of interest" description="Disordered" evidence="5">
    <location>
        <begin position="244"/>
        <end position="266"/>
    </location>
</feature>
<organism evidence="7 8">
    <name type="scientific">Streptomyces hydrogenans</name>
    <dbReference type="NCBI Taxonomy" id="1873719"/>
    <lineage>
        <taxon>Bacteria</taxon>
        <taxon>Bacillati</taxon>
        <taxon>Actinomycetota</taxon>
        <taxon>Actinomycetes</taxon>
        <taxon>Kitasatosporales</taxon>
        <taxon>Streptomycetaceae</taxon>
        <taxon>Streptomyces</taxon>
    </lineage>
</organism>
<keyword evidence="8" id="KW-1185">Reference proteome</keyword>
<dbReference type="RefSeq" id="WP_190226319.1">
    <property type="nucleotide sequence ID" value="NZ_BNBS01000177.1"/>
</dbReference>
<dbReference type="SMART" id="SM00028">
    <property type="entry name" value="TPR"/>
    <property type="match status" value="7"/>
</dbReference>
<protein>
    <submittedName>
        <fullName evidence="7">SARP family transcriptional regulator</fullName>
    </submittedName>
</protein>
<dbReference type="InterPro" id="IPR019734">
    <property type="entry name" value="TPR_rpt"/>
</dbReference>
<dbReference type="SUPFAM" id="SSF48452">
    <property type="entry name" value="TPR-like"/>
    <property type="match status" value="4"/>
</dbReference>
<accession>A0ABQ3P591</accession>
<dbReference type="InterPro" id="IPR036388">
    <property type="entry name" value="WH-like_DNA-bd_sf"/>
</dbReference>
<dbReference type="CDD" id="cd15831">
    <property type="entry name" value="BTAD"/>
    <property type="match status" value="1"/>
</dbReference>
<dbReference type="SMART" id="SM00862">
    <property type="entry name" value="Trans_reg_C"/>
    <property type="match status" value="1"/>
</dbReference>
<evidence type="ECO:0000313" key="8">
    <source>
        <dbReference type="Proteomes" id="UP001052739"/>
    </source>
</evidence>
<name>A0ABQ3P591_9ACTN</name>
<evidence type="ECO:0000256" key="5">
    <source>
        <dbReference type="SAM" id="MobiDB-lite"/>
    </source>
</evidence>
<evidence type="ECO:0000256" key="2">
    <source>
        <dbReference type="ARBA" id="ARBA00023012"/>
    </source>
</evidence>
<gene>
    <name evidence="7" type="ORF">Shyd_15620</name>
</gene>
<dbReference type="PANTHER" id="PTHR47691:SF3">
    <property type="entry name" value="HTH-TYPE TRANSCRIPTIONAL REGULATOR RV0890C-RELATED"/>
    <property type="match status" value="1"/>
</dbReference>
<dbReference type="SUPFAM" id="SSF52540">
    <property type="entry name" value="P-loop containing nucleoside triphosphate hydrolases"/>
    <property type="match status" value="1"/>
</dbReference>
<dbReference type="InterPro" id="IPR001867">
    <property type="entry name" value="OmpR/PhoB-type_DNA-bd"/>
</dbReference>
<dbReference type="Proteomes" id="UP001052739">
    <property type="component" value="Unassembled WGS sequence"/>
</dbReference>
<dbReference type="Pfam" id="PF03704">
    <property type="entry name" value="BTAD"/>
    <property type="match status" value="1"/>
</dbReference>
<dbReference type="EMBL" id="BNDW01000004">
    <property type="protein sequence ID" value="GHI20191.1"/>
    <property type="molecule type" value="Genomic_DNA"/>
</dbReference>
<dbReference type="InterPro" id="IPR005158">
    <property type="entry name" value="BTAD"/>
</dbReference>
<dbReference type="SMART" id="SM01043">
    <property type="entry name" value="BTAD"/>
    <property type="match status" value="1"/>
</dbReference>
<comment type="similarity">
    <text evidence="1">Belongs to the AfsR/DnrI/RedD regulatory family.</text>
</comment>
<feature type="DNA-binding region" description="OmpR/PhoB-type" evidence="4">
    <location>
        <begin position="1"/>
        <end position="91"/>
    </location>
</feature>
<keyword evidence="2" id="KW-0902">Two-component regulatory system</keyword>
<dbReference type="InterPro" id="IPR027417">
    <property type="entry name" value="P-loop_NTPase"/>
</dbReference>
<reference evidence="7" key="1">
    <citation type="submission" date="2024-05" db="EMBL/GenBank/DDBJ databases">
        <title>Whole genome shotgun sequence of Streptomyces hydrogenans NBRC 13475.</title>
        <authorList>
            <person name="Komaki H."/>
            <person name="Tamura T."/>
        </authorList>
    </citation>
    <scope>NUCLEOTIDE SEQUENCE</scope>
    <source>
        <strain evidence="7">NBRC 13475</strain>
    </source>
</reference>
<feature type="domain" description="OmpR/PhoB-type" evidence="6">
    <location>
        <begin position="1"/>
        <end position="91"/>
    </location>
</feature>
<dbReference type="InterPro" id="IPR016032">
    <property type="entry name" value="Sig_transdc_resp-reg_C-effctor"/>
</dbReference>
<dbReference type="Gene3D" id="1.25.40.10">
    <property type="entry name" value="Tetratricopeptide repeat domain"/>
    <property type="match status" value="3"/>
</dbReference>